<protein>
    <submittedName>
        <fullName evidence="1">Uncharacterized protein</fullName>
    </submittedName>
</protein>
<dbReference type="EMBL" id="CP072649">
    <property type="protein sequence ID" value="QUW04034.1"/>
    <property type="molecule type" value="Genomic_DNA"/>
</dbReference>
<keyword evidence="2" id="KW-1185">Reference proteome</keyword>
<organism evidence="1 2">
    <name type="scientific">Chloracidobacterium validum</name>
    <dbReference type="NCBI Taxonomy" id="2821543"/>
    <lineage>
        <taxon>Bacteria</taxon>
        <taxon>Pseudomonadati</taxon>
        <taxon>Acidobacteriota</taxon>
        <taxon>Terriglobia</taxon>
        <taxon>Terriglobales</taxon>
        <taxon>Acidobacteriaceae</taxon>
        <taxon>Chloracidobacterium</taxon>
    </lineage>
</organism>
<gene>
    <name evidence="1" type="ORF">J8C06_13355</name>
</gene>
<accession>A0ABX8BEE5</accession>
<dbReference type="Proteomes" id="UP000676506">
    <property type="component" value="Chromosome 2"/>
</dbReference>
<reference evidence="1 2" key="1">
    <citation type="submission" date="2021-03" db="EMBL/GenBank/DDBJ databases">
        <title>Genomic and phenotypic characterization of Chloracidobacterium isolates provides evidence for multiple species.</title>
        <authorList>
            <person name="Saini M.K."/>
            <person name="Costas A.M.G."/>
            <person name="Tank M."/>
            <person name="Bryant D.A."/>
        </authorList>
    </citation>
    <scope>NUCLEOTIDE SEQUENCE [LARGE SCALE GENOMIC DNA]</scope>
    <source>
        <strain evidence="1 2">BV2-C</strain>
    </source>
</reference>
<dbReference type="RefSeq" id="WP_211429923.1">
    <property type="nucleotide sequence ID" value="NZ_CP072649.1"/>
</dbReference>
<proteinExistence type="predicted"/>
<evidence type="ECO:0000313" key="1">
    <source>
        <dbReference type="EMBL" id="QUW04034.1"/>
    </source>
</evidence>
<evidence type="ECO:0000313" key="2">
    <source>
        <dbReference type="Proteomes" id="UP000676506"/>
    </source>
</evidence>
<sequence>MVTKDGSFCIKGNNGKVLSFGNDIFGHGIQVKDEQTGKVLSGLEVGLGGNHAELVAQLGDATVTLEQTTNGKTITETMTVKKTITKPVQRSAKAPQLSKP</sequence>
<name>A0ABX8BEE5_9BACT</name>